<protein>
    <submittedName>
        <fullName evidence="1">Uncharacterized protein</fullName>
    </submittedName>
</protein>
<organism evidence="1 2">
    <name type="scientific">Lindgomyces ingoldianus</name>
    <dbReference type="NCBI Taxonomy" id="673940"/>
    <lineage>
        <taxon>Eukaryota</taxon>
        <taxon>Fungi</taxon>
        <taxon>Dikarya</taxon>
        <taxon>Ascomycota</taxon>
        <taxon>Pezizomycotina</taxon>
        <taxon>Dothideomycetes</taxon>
        <taxon>Pleosporomycetidae</taxon>
        <taxon>Pleosporales</taxon>
        <taxon>Lindgomycetaceae</taxon>
        <taxon>Lindgomyces</taxon>
    </lineage>
</organism>
<dbReference type="Proteomes" id="UP000799755">
    <property type="component" value="Unassembled WGS sequence"/>
</dbReference>
<evidence type="ECO:0000313" key="2">
    <source>
        <dbReference type="Proteomes" id="UP000799755"/>
    </source>
</evidence>
<reference evidence="1" key="1">
    <citation type="journal article" date="2020" name="Stud. Mycol.">
        <title>101 Dothideomycetes genomes: a test case for predicting lifestyles and emergence of pathogens.</title>
        <authorList>
            <person name="Haridas S."/>
            <person name="Albert R."/>
            <person name="Binder M."/>
            <person name="Bloem J."/>
            <person name="Labutti K."/>
            <person name="Salamov A."/>
            <person name="Andreopoulos B."/>
            <person name="Baker S."/>
            <person name="Barry K."/>
            <person name="Bills G."/>
            <person name="Bluhm B."/>
            <person name="Cannon C."/>
            <person name="Castanera R."/>
            <person name="Culley D."/>
            <person name="Daum C."/>
            <person name="Ezra D."/>
            <person name="Gonzalez J."/>
            <person name="Henrissat B."/>
            <person name="Kuo A."/>
            <person name="Liang C."/>
            <person name="Lipzen A."/>
            <person name="Lutzoni F."/>
            <person name="Magnuson J."/>
            <person name="Mondo S."/>
            <person name="Nolan M."/>
            <person name="Ohm R."/>
            <person name="Pangilinan J."/>
            <person name="Park H.-J."/>
            <person name="Ramirez L."/>
            <person name="Alfaro M."/>
            <person name="Sun H."/>
            <person name="Tritt A."/>
            <person name="Yoshinaga Y."/>
            <person name="Zwiers L.-H."/>
            <person name="Turgeon B."/>
            <person name="Goodwin S."/>
            <person name="Spatafora J."/>
            <person name="Crous P."/>
            <person name="Grigoriev I."/>
        </authorList>
    </citation>
    <scope>NUCLEOTIDE SEQUENCE</scope>
    <source>
        <strain evidence="1">ATCC 200398</strain>
    </source>
</reference>
<keyword evidence="2" id="KW-1185">Reference proteome</keyword>
<sequence>MSDTWTRAMDDEFLAEPLRRRSQPPPKAPSAPTPIESACSKDKIFSELLKRELGLQDEGSKKRRNSASSEPFTPSLKRARTQSECDRIPRPCTPPNKIIPPYGLFPRHTHPSTPPTPKHICPSTPPTPSQVPSLCGSSIPSTNTTPQKLLWTPQQFDFHKYPVPSSRNYASMKRPKRPRRPLAGHGDAKSEVSRLSLLTWLDGTADETLLEHSDNEDILLGEDQDAIPPSSPQSDEGSPGGSVSDNETWGELSSSEDEGAVLLPQFQQFLQSAVNDLYTHFQEWKKNAGHQTRGERQDNHQSGTRSSFTNTTASSTQPKGGRSNKSPGKRRSGDEDEDRASKLPRLDPSREDQDTRLLACPFAKKNPLQHRKCFKYVLQEIARLKQHLLRVHQVPIHCARCSKVFDTIEERDHHSRQPECIVQPPRIFDGINESQRRQLGKRISSKKSREENWYLIYQILFPDAARPESPCKSYSPSQL</sequence>
<evidence type="ECO:0000313" key="1">
    <source>
        <dbReference type="EMBL" id="KAF2464182.1"/>
    </source>
</evidence>
<name>A0ACB6QDH9_9PLEO</name>
<accession>A0ACB6QDH9</accession>
<gene>
    <name evidence="1" type="ORF">BDR25DRAFT_98854</name>
</gene>
<comment type="caution">
    <text evidence="1">The sequence shown here is derived from an EMBL/GenBank/DDBJ whole genome shotgun (WGS) entry which is preliminary data.</text>
</comment>
<dbReference type="EMBL" id="MU003539">
    <property type="protein sequence ID" value="KAF2464182.1"/>
    <property type="molecule type" value="Genomic_DNA"/>
</dbReference>
<proteinExistence type="predicted"/>